<evidence type="ECO:0000313" key="3">
    <source>
        <dbReference type="Proteomes" id="UP001596306"/>
    </source>
</evidence>
<keyword evidence="3" id="KW-1185">Reference proteome</keyword>
<comment type="caution">
    <text evidence="2">The sequence shown here is derived from an EMBL/GenBank/DDBJ whole genome shotgun (WGS) entry which is preliminary data.</text>
</comment>
<dbReference type="Pfam" id="PF01156">
    <property type="entry name" value="IU_nuc_hydro"/>
    <property type="match status" value="1"/>
</dbReference>
<dbReference type="SUPFAM" id="SSF53590">
    <property type="entry name" value="Nucleoside hydrolase"/>
    <property type="match status" value="1"/>
</dbReference>
<gene>
    <name evidence="2" type="ORF">ACFQB0_04215</name>
</gene>
<evidence type="ECO:0000259" key="1">
    <source>
        <dbReference type="Pfam" id="PF01156"/>
    </source>
</evidence>
<dbReference type="InterPro" id="IPR052775">
    <property type="entry name" value="IUN_hydrolase"/>
</dbReference>
<feature type="domain" description="Inosine/uridine-preferring nucleoside hydrolase" evidence="1">
    <location>
        <begin position="13"/>
        <end position="165"/>
    </location>
</feature>
<accession>A0ABW1VEN2</accession>
<name>A0ABW1VEN2_9MICO</name>
<dbReference type="EMBL" id="JBHSTP010000001">
    <property type="protein sequence ID" value="MFC6355313.1"/>
    <property type="molecule type" value="Genomic_DNA"/>
</dbReference>
<reference evidence="3" key="1">
    <citation type="journal article" date="2019" name="Int. J. Syst. Evol. Microbiol.">
        <title>The Global Catalogue of Microorganisms (GCM) 10K type strain sequencing project: providing services to taxonomists for standard genome sequencing and annotation.</title>
        <authorList>
            <consortium name="The Broad Institute Genomics Platform"/>
            <consortium name="The Broad Institute Genome Sequencing Center for Infectious Disease"/>
            <person name="Wu L."/>
            <person name="Ma J."/>
        </authorList>
    </citation>
    <scope>NUCLEOTIDE SEQUENCE [LARGE SCALE GENOMIC DNA]</scope>
    <source>
        <strain evidence="3">CCUG 43304</strain>
    </source>
</reference>
<dbReference type="Proteomes" id="UP001596306">
    <property type="component" value="Unassembled WGS sequence"/>
</dbReference>
<sequence length="196" mass="20253">MPNPATRSAPVPVIVDVDTGLDDALALAFLAQEPAVRLLAVTCVAGNTSVDNAVSNTATVLHALGLASPPPIGRGSSGPLLGQTRPAHGFHGTDGLGGIQLRRTGEHASPPHAIELMRDTILTSPQPVTLLALGPLTNVALLIRCYPDIAARLERIMFMGGTMSVVNLAIPSGGGHMITIANPTNWAPDIDRVTTD</sequence>
<organism evidence="2 3">
    <name type="scientific">Luethyella okanaganae</name>
    <dbReference type="NCBI Taxonomy" id="69372"/>
    <lineage>
        <taxon>Bacteria</taxon>
        <taxon>Bacillati</taxon>
        <taxon>Actinomycetota</taxon>
        <taxon>Actinomycetes</taxon>
        <taxon>Micrococcales</taxon>
        <taxon>Microbacteriaceae</taxon>
        <taxon>Luethyella</taxon>
    </lineage>
</organism>
<dbReference type="RefSeq" id="WP_386727963.1">
    <property type="nucleotide sequence ID" value="NZ_JBHSTP010000001.1"/>
</dbReference>
<dbReference type="InterPro" id="IPR036452">
    <property type="entry name" value="Ribo_hydro-like"/>
</dbReference>
<dbReference type="Gene3D" id="3.90.245.10">
    <property type="entry name" value="Ribonucleoside hydrolase-like"/>
    <property type="match status" value="1"/>
</dbReference>
<dbReference type="PANTHER" id="PTHR46190">
    <property type="entry name" value="SI:CH211-201H21.5-RELATED"/>
    <property type="match status" value="1"/>
</dbReference>
<protein>
    <submittedName>
        <fullName evidence="2">Nucleoside hydrolase</fullName>
    </submittedName>
</protein>
<dbReference type="PANTHER" id="PTHR46190:SF1">
    <property type="entry name" value="SI:CH211-201H21.5"/>
    <property type="match status" value="1"/>
</dbReference>
<proteinExistence type="predicted"/>
<dbReference type="GO" id="GO:0016787">
    <property type="term" value="F:hydrolase activity"/>
    <property type="evidence" value="ECO:0007669"/>
    <property type="project" value="UniProtKB-KW"/>
</dbReference>
<keyword evidence="2" id="KW-0378">Hydrolase</keyword>
<dbReference type="InterPro" id="IPR001910">
    <property type="entry name" value="Inosine/uridine_hydrolase_dom"/>
</dbReference>
<evidence type="ECO:0000313" key="2">
    <source>
        <dbReference type="EMBL" id="MFC6355313.1"/>
    </source>
</evidence>